<evidence type="ECO:0000313" key="1">
    <source>
        <dbReference type="Proteomes" id="UP000000437"/>
    </source>
</evidence>
<protein>
    <submittedName>
        <fullName evidence="2">Pyridoxal-dependent decarboxylase domain-containing protein 1 isoform X10</fullName>
    </submittedName>
</protein>
<evidence type="ECO:0000313" key="2">
    <source>
        <dbReference type="RefSeq" id="XP_073795675.1"/>
    </source>
</evidence>
<reference evidence="2" key="1">
    <citation type="submission" date="2025-08" db="UniProtKB">
        <authorList>
            <consortium name="RefSeq"/>
        </authorList>
    </citation>
    <scope>IDENTIFICATION</scope>
    <source>
        <strain evidence="2">Tuebingen</strain>
        <tissue evidence="2">Fibroblasts and whole tissue</tissue>
    </source>
</reference>
<name>A0AC58IN60_DANRE</name>
<organism evidence="1 2">
    <name type="scientific">Danio rerio</name>
    <name type="common">Zebrafish</name>
    <name type="synonym">Brachydanio rerio</name>
    <dbReference type="NCBI Taxonomy" id="7955"/>
    <lineage>
        <taxon>Eukaryota</taxon>
        <taxon>Metazoa</taxon>
        <taxon>Chordata</taxon>
        <taxon>Craniata</taxon>
        <taxon>Vertebrata</taxon>
        <taxon>Euteleostomi</taxon>
        <taxon>Actinopterygii</taxon>
        <taxon>Neopterygii</taxon>
        <taxon>Teleostei</taxon>
        <taxon>Ostariophysi</taxon>
        <taxon>Cypriniformes</taxon>
        <taxon>Danionidae</taxon>
        <taxon>Danioninae</taxon>
        <taxon>Danio</taxon>
    </lineage>
</organism>
<gene>
    <name evidence="2" type="primary">pdxdc1</name>
    <name evidence="2" type="synonym">wu:fj29c10</name>
    <name evidence="2" type="synonym">zgc:92179</name>
</gene>
<keyword evidence="1" id="KW-1185">Reference proteome</keyword>
<proteinExistence type="predicted"/>
<dbReference type="RefSeq" id="XP_073795675.1">
    <property type="nucleotide sequence ID" value="XM_073939574.1"/>
</dbReference>
<sequence length="760" mass="84186">MMDPTLAEMGNHLSDAMKILESGKLETEQGQEGRKMSWKEIPGPLQGDGQDVVSILQLVQNLMHGDDEEQGHRRMQFVGEQGHMALLGHSLAAYISVLERERLRKLTTRILSDTTLWLCRLFRYENGSAYFHEDDREGLLKVCRLVMNTHYEDFTTEGFTALSSKHPVIYQSAACRPGLGQHLCSQLGLPLSCLCVVPCNTMFGSLHQMDVALLDKLVKDDRDSGKLPLLLIANAGTPGAGHTDKLSRLKELCVQYNMWLHVEGVNLATLVLGQVSSTVTAATKCDSMTLTPGPWLGLPAVPAVTLYRHEDPALSLAAGLTSSQPVEKLRALPLWLSLQYLGHDGIVERIKHASQLSQQLLEHLKTLASIKTSVEDELNSPVVVFRFSHENSAPSSGGSVEGSYAGERDILDAFNRWLGDQLAEQVPLSGVDVVELEDEGTCVRFSPLMTAAALGTQENDVAALVEKLAEMIPLLCCTLRLRQDFRDEVLQQASLSYIEDLNWPGLGVVRFEPRTTDLDEDKRQDRVEKINSDLLKKLMELDTDLNFSGGPEFSEEKNCIFIGIATEDLDVAELVETIMSLGRDIEESGKLFENMTEVVRKGIQEAELQLQKANEEKLMEEGVLRQIPLVSSVLNWFSPVQASVKGRTFNLAEGCLDSTEPVYSIKAQMRKEDSPDSPKANTRRFPGQKLFRRPGAGSDSISETSSVSQLEESFRETLHSQAADEAEVPQERPAHILEETAIADQRVPEGQEAESVETIR</sequence>
<accession>A0AC58IN60</accession>
<dbReference type="Proteomes" id="UP000000437">
    <property type="component" value="Chromosome 3"/>
</dbReference>